<accession>A0A942TFM8</accession>
<protein>
    <submittedName>
        <fullName evidence="2">Uncharacterized protein</fullName>
    </submittedName>
</protein>
<comment type="caution">
    <text evidence="2">The sequence shown here is derived from an EMBL/GenBank/DDBJ whole genome shotgun (WGS) entry which is preliminary data.</text>
</comment>
<dbReference type="EMBL" id="JAGYPG010000003">
    <property type="protein sequence ID" value="MBS4197070.1"/>
    <property type="molecule type" value="Genomic_DNA"/>
</dbReference>
<dbReference type="Proteomes" id="UP000681414">
    <property type="component" value="Unassembled WGS sequence"/>
</dbReference>
<proteinExistence type="predicted"/>
<evidence type="ECO:0000313" key="3">
    <source>
        <dbReference type="Proteomes" id="UP000681414"/>
    </source>
</evidence>
<evidence type="ECO:0000313" key="2">
    <source>
        <dbReference type="EMBL" id="MBS4197070.1"/>
    </source>
</evidence>
<reference evidence="2 3" key="1">
    <citation type="submission" date="2021-05" db="EMBL/GenBank/DDBJ databases">
        <title>Novel Bacillus species.</title>
        <authorList>
            <person name="Liu G."/>
        </authorList>
    </citation>
    <scope>NUCLEOTIDE SEQUENCE [LARGE SCALE GENOMIC DNA]</scope>
    <source>
        <strain evidence="3">FJAT-49780</strain>
    </source>
</reference>
<gene>
    <name evidence="2" type="ORF">KHA97_18620</name>
</gene>
<sequence length="61" mass="7252">MEFNNSENVEKTSTGKKPPITEVIKAMSPEELEAFKRERYKKFIKPFLDRDDSRVFKKNKT</sequence>
<feature type="region of interest" description="Disordered" evidence="1">
    <location>
        <begin position="1"/>
        <end position="22"/>
    </location>
</feature>
<evidence type="ECO:0000256" key="1">
    <source>
        <dbReference type="SAM" id="MobiDB-lite"/>
    </source>
</evidence>
<dbReference type="AlphaFoldDB" id="A0A942TFM8"/>
<organism evidence="2 3">
    <name type="scientific">Lederbergia citri</name>
    <dbReference type="NCBI Taxonomy" id="2833580"/>
    <lineage>
        <taxon>Bacteria</taxon>
        <taxon>Bacillati</taxon>
        <taxon>Bacillota</taxon>
        <taxon>Bacilli</taxon>
        <taxon>Bacillales</taxon>
        <taxon>Bacillaceae</taxon>
        <taxon>Lederbergia</taxon>
    </lineage>
</organism>
<keyword evidence="3" id="KW-1185">Reference proteome</keyword>
<dbReference type="RefSeq" id="WP_213126257.1">
    <property type="nucleotide sequence ID" value="NZ_JAGYPG010000003.1"/>
</dbReference>
<name>A0A942TFM8_9BACI</name>